<protein>
    <submittedName>
        <fullName evidence="1">Uncharacterized protein</fullName>
    </submittedName>
</protein>
<proteinExistence type="predicted"/>
<dbReference type="EMBL" id="CAJNOK010043504">
    <property type="protein sequence ID" value="CAF1569739.1"/>
    <property type="molecule type" value="Genomic_DNA"/>
</dbReference>
<evidence type="ECO:0000313" key="1">
    <source>
        <dbReference type="EMBL" id="CAF1569739.1"/>
    </source>
</evidence>
<comment type="caution">
    <text evidence="1">The sequence shown here is derived from an EMBL/GenBank/DDBJ whole genome shotgun (WGS) entry which is preliminary data.</text>
</comment>
<reference evidence="1" key="1">
    <citation type="submission" date="2021-02" db="EMBL/GenBank/DDBJ databases">
        <authorList>
            <person name="Nowell W R."/>
        </authorList>
    </citation>
    <scope>NUCLEOTIDE SEQUENCE</scope>
</reference>
<gene>
    <name evidence="1" type="ORF">OVA965_LOCUS40287</name>
    <name evidence="2" type="ORF">TMI583_LOCUS41696</name>
</gene>
<name>A0A8S2FV75_9BILA</name>
<evidence type="ECO:0000313" key="2">
    <source>
        <dbReference type="EMBL" id="CAF4363737.1"/>
    </source>
</evidence>
<feature type="non-terminal residue" evidence="1">
    <location>
        <position position="1"/>
    </location>
</feature>
<organism evidence="1 3">
    <name type="scientific">Didymodactylos carnosus</name>
    <dbReference type="NCBI Taxonomy" id="1234261"/>
    <lineage>
        <taxon>Eukaryota</taxon>
        <taxon>Metazoa</taxon>
        <taxon>Spiralia</taxon>
        <taxon>Gnathifera</taxon>
        <taxon>Rotifera</taxon>
        <taxon>Eurotatoria</taxon>
        <taxon>Bdelloidea</taxon>
        <taxon>Philodinida</taxon>
        <taxon>Philodinidae</taxon>
        <taxon>Didymodactylos</taxon>
    </lineage>
</organism>
<evidence type="ECO:0000313" key="3">
    <source>
        <dbReference type="Proteomes" id="UP000677228"/>
    </source>
</evidence>
<dbReference type="EMBL" id="CAJOBA010066271">
    <property type="protein sequence ID" value="CAF4363737.1"/>
    <property type="molecule type" value="Genomic_DNA"/>
</dbReference>
<sequence>MKSYGAAVLPLEHRSGAAFKIESCDYDEEDKLWLITLTATDKGSELANEYIEYQKKKVAESDIV</sequence>
<dbReference type="AlphaFoldDB" id="A0A8S2FV75"/>
<dbReference type="Proteomes" id="UP000682733">
    <property type="component" value="Unassembled WGS sequence"/>
</dbReference>
<accession>A0A8S2FV75</accession>
<dbReference type="Proteomes" id="UP000677228">
    <property type="component" value="Unassembled WGS sequence"/>
</dbReference>